<dbReference type="GeneID" id="30977255"/>
<protein>
    <submittedName>
        <fullName evidence="1">Uncharacterized protein</fullName>
    </submittedName>
</protein>
<organism evidence="1 2">
    <name type="scientific">Aspergillus aculeatus (strain ATCC 16872 / CBS 172.66 / WB 5094)</name>
    <dbReference type="NCBI Taxonomy" id="690307"/>
    <lineage>
        <taxon>Eukaryota</taxon>
        <taxon>Fungi</taxon>
        <taxon>Dikarya</taxon>
        <taxon>Ascomycota</taxon>
        <taxon>Pezizomycotina</taxon>
        <taxon>Eurotiomycetes</taxon>
        <taxon>Eurotiomycetidae</taxon>
        <taxon>Eurotiales</taxon>
        <taxon>Aspergillaceae</taxon>
        <taxon>Aspergillus</taxon>
        <taxon>Aspergillus subgen. Circumdati</taxon>
    </lineage>
</organism>
<sequence length="169" mass="18730">MDLAALAAGIEISTWQTEFEGHTITIHTSKDTLTAARSLQTRQAAAGIRHKLPPILSFNVPADLADDDPWGFAARFLQHEWRSQRQNHSYPTDIILAGVATFDPLQQARFFHEASPDSQDPPVLWTGKHGWTEFPAASSPTDVAFLQVTLDFMVDLLFKNRSGAMTTTP</sequence>
<dbReference type="OrthoDB" id="4469117at2759"/>
<dbReference type="Proteomes" id="UP000184546">
    <property type="component" value="Unassembled WGS sequence"/>
</dbReference>
<accession>A0A1L9WZV3</accession>
<dbReference type="RefSeq" id="XP_020058080.1">
    <property type="nucleotide sequence ID" value="XM_020203441.1"/>
</dbReference>
<dbReference type="OMA" id="METWQTE"/>
<evidence type="ECO:0000313" key="2">
    <source>
        <dbReference type="Proteomes" id="UP000184546"/>
    </source>
</evidence>
<reference evidence="2" key="1">
    <citation type="journal article" date="2017" name="Genome Biol.">
        <title>Comparative genomics reveals high biological diversity and specific adaptations in the industrially and medically important fungal genus Aspergillus.</title>
        <authorList>
            <person name="de Vries R.P."/>
            <person name="Riley R."/>
            <person name="Wiebenga A."/>
            <person name="Aguilar-Osorio G."/>
            <person name="Amillis S."/>
            <person name="Uchima C.A."/>
            <person name="Anderluh G."/>
            <person name="Asadollahi M."/>
            <person name="Askin M."/>
            <person name="Barry K."/>
            <person name="Battaglia E."/>
            <person name="Bayram O."/>
            <person name="Benocci T."/>
            <person name="Braus-Stromeyer S.A."/>
            <person name="Caldana C."/>
            <person name="Canovas D."/>
            <person name="Cerqueira G.C."/>
            <person name="Chen F."/>
            <person name="Chen W."/>
            <person name="Choi C."/>
            <person name="Clum A."/>
            <person name="Dos Santos R.A."/>
            <person name="Damasio A.R."/>
            <person name="Diallinas G."/>
            <person name="Emri T."/>
            <person name="Fekete E."/>
            <person name="Flipphi M."/>
            <person name="Freyberg S."/>
            <person name="Gallo A."/>
            <person name="Gournas C."/>
            <person name="Habgood R."/>
            <person name="Hainaut M."/>
            <person name="Harispe M.L."/>
            <person name="Henrissat B."/>
            <person name="Hilden K.S."/>
            <person name="Hope R."/>
            <person name="Hossain A."/>
            <person name="Karabika E."/>
            <person name="Karaffa L."/>
            <person name="Karanyi Z."/>
            <person name="Krasevec N."/>
            <person name="Kuo A."/>
            <person name="Kusch H."/>
            <person name="LaButti K."/>
            <person name="Lagendijk E.L."/>
            <person name="Lapidus A."/>
            <person name="Levasseur A."/>
            <person name="Lindquist E."/>
            <person name="Lipzen A."/>
            <person name="Logrieco A.F."/>
            <person name="MacCabe A."/>
            <person name="Maekelae M.R."/>
            <person name="Malavazi I."/>
            <person name="Melin P."/>
            <person name="Meyer V."/>
            <person name="Mielnichuk N."/>
            <person name="Miskei M."/>
            <person name="Molnar A.P."/>
            <person name="Mule G."/>
            <person name="Ngan C.Y."/>
            <person name="Orejas M."/>
            <person name="Orosz E."/>
            <person name="Ouedraogo J.P."/>
            <person name="Overkamp K.M."/>
            <person name="Park H.-S."/>
            <person name="Perrone G."/>
            <person name="Piumi F."/>
            <person name="Punt P.J."/>
            <person name="Ram A.F."/>
            <person name="Ramon A."/>
            <person name="Rauscher S."/>
            <person name="Record E."/>
            <person name="Riano-Pachon D.M."/>
            <person name="Robert V."/>
            <person name="Roehrig J."/>
            <person name="Ruller R."/>
            <person name="Salamov A."/>
            <person name="Salih N.S."/>
            <person name="Samson R.A."/>
            <person name="Sandor E."/>
            <person name="Sanguinetti M."/>
            <person name="Schuetze T."/>
            <person name="Sepcic K."/>
            <person name="Shelest E."/>
            <person name="Sherlock G."/>
            <person name="Sophianopoulou V."/>
            <person name="Squina F.M."/>
            <person name="Sun H."/>
            <person name="Susca A."/>
            <person name="Todd R.B."/>
            <person name="Tsang A."/>
            <person name="Unkles S.E."/>
            <person name="van de Wiele N."/>
            <person name="van Rossen-Uffink D."/>
            <person name="Oliveira J.V."/>
            <person name="Vesth T.C."/>
            <person name="Visser J."/>
            <person name="Yu J.-H."/>
            <person name="Zhou M."/>
            <person name="Andersen M.R."/>
            <person name="Archer D.B."/>
            <person name="Baker S.E."/>
            <person name="Benoit I."/>
            <person name="Brakhage A.A."/>
            <person name="Braus G.H."/>
            <person name="Fischer R."/>
            <person name="Frisvad J.C."/>
            <person name="Goldman G.H."/>
            <person name="Houbraken J."/>
            <person name="Oakley B."/>
            <person name="Pocsi I."/>
            <person name="Scazzocchio C."/>
            <person name="Seiboth B."/>
            <person name="vanKuyk P.A."/>
            <person name="Wortman J."/>
            <person name="Dyer P.S."/>
            <person name="Grigoriev I.V."/>
        </authorList>
    </citation>
    <scope>NUCLEOTIDE SEQUENCE [LARGE SCALE GENOMIC DNA]</scope>
    <source>
        <strain evidence="2">ATCC 16872 / CBS 172.66 / WB 5094</strain>
    </source>
</reference>
<dbReference type="EMBL" id="KV878974">
    <property type="protein sequence ID" value="OJK01741.1"/>
    <property type="molecule type" value="Genomic_DNA"/>
</dbReference>
<keyword evidence="2" id="KW-1185">Reference proteome</keyword>
<gene>
    <name evidence="1" type="ORF">ASPACDRAFT_59392</name>
</gene>
<dbReference type="AlphaFoldDB" id="A0A1L9WZV3"/>
<dbReference type="VEuPathDB" id="FungiDB:ASPACDRAFT_59392"/>
<evidence type="ECO:0000313" key="1">
    <source>
        <dbReference type="EMBL" id="OJK01741.1"/>
    </source>
</evidence>
<name>A0A1L9WZV3_ASPA1</name>
<proteinExistence type="predicted"/>